<dbReference type="RefSeq" id="WP_248734648.1">
    <property type="nucleotide sequence ID" value="NZ_CALBWS010000006.1"/>
</dbReference>
<name>A0ABM9ENY8_9BACI</name>
<gene>
    <name evidence="1" type="ORF">BACCIP111895_01488</name>
</gene>
<comment type="caution">
    <text evidence="1">The sequence shown here is derived from an EMBL/GenBank/DDBJ whole genome shotgun (WGS) entry which is preliminary data.</text>
</comment>
<reference evidence="1" key="1">
    <citation type="submission" date="2022-04" db="EMBL/GenBank/DDBJ databases">
        <authorList>
            <person name="Criscuolo A."/>
        </authorList>
    </citation>
    <scope>NUCLEOTIDE SEQUENCE</scope>
    <source>
        <strain evidence="1">CIP111895</strain>
    </source>
</reference>
<evidence type="ECO:0000313" key="2">
    <source>
        <dbReference type="Proteomes" id="UP000838308"/>
    </source>
</evidence>
<accession>A0ABM9ENY8</accession>
<evidence type="ECO:0000313" key="1">
    <source>
        <dbReference type="EMBL" id="CAH2714327.1"/>
    </source>
</evidence>
<sequence>MRVYETILSILEKNGPLPIPEICYEVNQVLTSHREKPILPSHIKSIVTRKKDLFHVNRGSISIHPDKYPFSLIATQEGFGRISYQVRVNFVKNNFASLEWKNQDDCHPFSTIHPANSGNLEDFKRELYTVNIWDWEPSYRKEDGIILDGNYWSLKLKTMGKIYQSEGIECFPPNWEKFCTAVEKLTGTPFR</sequence>
<keyword evidence="2" id="KW-1185">Reference proteome</keyword>
<protein>
    <submittedName>
        <fullName evidence="1">Uncharacterized protein</fullName>
    </submittedName>
</protein>
<organism evidence="1 2">
    <name type="scientific">Neobacillus rhizosphaerae</name>
    <dbReference type="NCBI Taxonomy" id="2880965"/>
    <lineage>
        <taxon>Bacteria</taxon>
        <taxon>Bacillati</taxon>
        <taxon>Bacillota</taxon>
        <taxon>Bacilli</taxon>
        <taxon>Bacillales</taxon>
        <taxon>Bacillaceae</taxon>
        <taxon>Neobacillus</taxon>
    </lineage>
</organism>
<dbReference type="Proteomes" id="UP000838308">
    <property type="component" value="Unassembled WGS sequence"/>
</dbReference>
<proteinExistence type="predicted"/>
<dbReference type="EMBL" id="CALBWS010000006">
    <property type="protein sequence ID" value="CAH2714327.1"/>
    <property type="molecule type" value="Genomic_DNA"/>
</dbReference>